<keyword evidence="4" id="KW-0808">Transferase</keyword>
<evidence type="ECO:0000259" key="3">
    <source>
        <dbReference type="PROSITE" id="PS50405"/>
    </source>
</evidence>
<evidence type="ECO:0000313" key="5">
    <source>
        <dbReference type="Proteomes" id="UP000002258"/>
    </source>
</evidence>
<reference evidence="4 5" key="1">
    <citation type="journal article" date="2007" name="Nat. Biotechnol.">
        <title>Genome sequence of the lignocellulose-bioconverting and xylose-fermenting yeast Pichia stipitis.</title>
        <authorList>
            <person name="Jeffries T.W."/>
            <person name="Grigoriev I.V."/>
            <person name="Grimwood J."/>
            <person name="Laplaza J.M."/>
            <person name="Aerts A."/>
            <person name="Salamov A."/>
            <person name="Schmutz J."/>
            <person name="Lindquist E."/>
            <person name="Dehal P."/>
            <person name="Shapiro H."/>
            <person name="Jin Y.S."/>
            <person name="Passoth V."/>
            <person name="Richardson P.M."/>
        </authorList>
    </citation>
    <scope>NUCLEOTIDE SEQUENCE [LARGE SCALE GENOMIC DNA]</scope>
    <source>
        <strain evidence="5">ATCC 58785 / CBS 6054 / NBRC 10063 / NRRL Y-11545</strain>
    </source>
</reference>
<feature type="domain" description="GST C-terminal" evidence="3">
    <location>
        <begin position="95"/>
        <end position="215"/>
    </location>
</feature>
<feature type="domain" description="GST N-terminal" evidence="2">
    <location>
        <begin position="5"/>
        <end position="88"/>
    </location>
</feature>
<dbReference type="GO" id="GO:0004364">
    <property type="term" value="F:glutathione transferase activity"/>
    <property type="evidence" value="ECO:0007669"/>
    <property type="project" value="UniProtKB-EC"/>
</dbReference>
<dbReference type="KEGG" id="pic:PICST_28613"/>
<dbReference type="AlphaFoldDB" id="A3GGI2"/>
<dbReference type="SFLD" id="SFLDS00019">
    <property type="entry name" value="Glutathione_Transferase_(cytos"/>
    <property type="match status" value="1"/>
</dbReference>
<dbReference type="Gene3D" id="1.20.1050.10">
    <property type="match status" value="1"/>
</dbReference>
<dbReference type="EC" id="2.5.1.18" evidence="4"/>
<dbReference type="PANTHER" id="PTHR44051">
    <property type="entry name" value="GLUTATHIONE S-TRANSFERASE-RELATED"/>
    <property type="match status" value="1"/>
</dbReference>
<dbReference type="RefSeq" id="XP_001387549.1">
    <property type="nucleotide sequence ID" value="XM_001387512.1"/>
</dbReference>
<name>A3GGI2_PICST</name>
<dbReference type="Pfam" id="PF02798">
    <property type="entry name" value="GST_N"/>
    <property type="match status" value="1"/>
</dbReference>
<dbReference type="Proteomes" id="UP000002258">
    <property type="component" value="Chromosome 1"/>
</dbReference>
<dbReference type="InterPro" id="IPR010987">
    <property type="entry name" value="Glutathione-S-Trfase_C-like"/>
</dbReference>
<dbReference type="Pfam" id="PF14497">
    <property type="entry name" value="GST_C_3"/>
    <property type="match status" value="1"/>
</dbReference>
<dbReference type="Gene3D" id="3.40.30.10">
    <property type="entry name" value="Glutaredoxin"/>
    <property type="match status" value="1"/>
</dbReference>
<evidence type="ECO:0000259" key="2">
    <source>
        <dbReference type="PROSITE" id="PS50404"/>
    </source>
</evidence>
<dbReference type="eggNOG" id="KOG0867">
    <property type="taxonomic scope" value="Eukaryota"/>
</dbReference>
<sequence length="215" mass="24263">MSAAANAIKLYTAGTPNGYKISIFLELLGLKYDVQKVNIREGEQKQDWFVQLNPNGRIPTLVDNSTGVTISQTGAILQYLADTYDKENKFSYKIGTKEYYKQLEYLVFSVAEQGPITGQLSHFTFAAPEKIPYAINRYSTDVKRIVGVFDDILSRNKEALYLVGPHISIADISVFGWANSLHRVNLDLSEFKLFNKYVEALREIPEIQKGLTIPN</sequence>
<protein>
    <submittedName>
        <fullName evidence="4">Glutathione S-transferase</fullName>
        <ecNumber evidence="4">2.5.1.18</ecNumber>
    </submittedName>
</protein>
<comment type="similarity">
    <text evidence="1">Belongs to the GST superfamily.</text>
</comment>
<dbReference type="GeneID" id="4851381"/>
<dbReference type="InterPro" id="IPR036282">
    <property type="entry name" value="Glutathione-S-Trfase_C_sf"/>
</dbReference>
<dbReference type="SFLD" id="SFLDG01151">
    <property type="entry name" value="Main.2:_Nu-like"/>
    <property type="match status" value="1"/>
</dbReference>
<dbReference type="OMA" id="FPITRKW"/>
<evidence type="ECO:0000313" key="4">
    <source>
        <dbReference type="EMBL" id="EAZ63526.1"/>
    </source>
</evidence>
<organism evidence="4 5">
    <name type="scientific">Scheffersomyces stipitis (strain ATCC 58785 / CBS 6054 / NBRC 10063 / NRRL Y-11545)</name>
    <name type="common">Yeast</name>
    <name type="synonym">Pichia stipitis</name>
    <dbReference type="NCBI Taxonomy" id="322104"/>
    <lineage>
        <taxon>Eukaryota</taxon>
        <taxon>Fungi</taxon>
        <taxon>Dikarya</taxon>
        <taxon>Ascomycota</taxon>
        <taxon>Saccharomycotina</taxon>
        <taxon>Pichiomycetes</taxon>
        <taxon>Debaryomycetaceae</taxon>
        <taxon>Scheffersomyces</taxon>
    </lineage>
</organism>
<dbReference type="SUPFAM" id="SSF47616">
    <property type="entry name" value="GST C-terminal domain-like"/>
    <property type="match status" value="1"/>
</dbReference>
<dbReference type="STRING" id="322104.A3GGI2"/>
<dbReference type="OrthoDB" id="422574at2759"/>
<dbReference type="PROSITE" id="PS50404">
    <property type="entry name" value="GST_NTER"/>
    <property type="match status" value="1"/>
</dbReference>
<evidence type="ECO:0000256" key="1">
    <source>
        <dbReference type="ARBA" id="ARBA00007409"/>
    </source>
</evidence>
<dbReference type="SUPFAM" id="SSF52833">
    <property type="entry name" value="Thioredoxin-like"/>
    <property type="match status" value="1"/>
</dbReference>
<accession>A3GGI2</accession>
<dbReference type="InterPro" id="IPR004045">
    <property type="entry name" value="Glutathione_S-Trfase_N"/>
</dbReference>
<dbReference type="HOGENOM" id="CLU_011226_14_2_1"/>
<keyword evidence="5" id="KW-1185">Reference proteome</keyword>
<gene>
    <name evidence="4" type="primary">GST2</name>
    <name evidence="4" type="ORF">PICST_28613</name>
</gene>
<dbReference type="SFLD" id="SFLDG00358">
    <property type="entry name" value="Main_(cytGST)"/>
    <property type="match status" value="1"/>
</dbReference>
<dbReference type="InterPro" id="IPR036249">
    <property type="entry name" value="Thioredoxin-like_sf"/>
</dbReference>
<dbReference type="PROSITE" id="PS50405">
    <property type="entry name" value="GST_CTER"/>
    <property type="match status" value="1"/>
</dbReference>
<proteinExistence type="inferred from homology"/>
<dbReference type="InParanoid" id="A3GGI2"/>
<dbReference type="InterPro" id="IPR004046">
    <property type="entry name" value="GST_C"/>
</dbReference>
<comment type="caution">
    <text evidence="4">The sequence shown here is derived from an EMBL/GenBank/DDBJ whole genome shotgun (WGS) entry which is preliminary data.</text>
</comment>
<dbReference type="InterPro" id="IPR040079">
    <property type="entry name" value="Glutathione_S-Trfase"/>
</dbReference>
<dbReference type="CDD" id="cd03048">
    <property type="entry name" value="GST_N_Ure2p_like"/>
    <property type="match status" value="1"/>
</dbReference>
<dbReference type="EMBL" id="AAVQ01000001">
    <property type="protein sequence ID" value="EAZ63526.1"/>
    <property type="molecule type" value="Genomic_DNA"/>
</dbReference>
<dbReference type="PANTHER" id="PTHR44051:SF8">
    <property type="entry name" value="GLUTATHIONE S-TRANSFERASE GSTA"/>
    <property type="match status" value="1"/>
</dbReference>